<name>A0A0G1XM48_9BACT</name>
<evidence type="ECO:0000256" key="1">
    <source>
        <dbReference type="ARBA" id="ARBA00004141"/>
    </source>
</evidence>
<evidence type="ECO:0000256" key="5">
    <source>
        <dbReference type="SAM" id="Phobius"/>
    </source>
</evidence>
<feature type="transmembrane region" description="Helical" evidence="5">
    <location>
        <begin position="20"/>
        <end position="37"/>
    </location>
</feature>
<evidence type="ECO:0000313" key="7">
    <source>
        <dbReference type="Proteomes" id="UP000034054"/>
    </source>
</evidence>
<evidence type="ECO:0008006" key="8">
    <source>
        <dbReference type="Google" id="ProtNLM"/>
    </source>
</evidence>
<keyword evidence="4 5" id="KW-0472">Membrane</keyword>
<keyword evidence="3 5" id="KW-1133">Transmembrane helix</keyword>
<dbReference type="InterPro" id="IPR019109">
    <property type="entry name" value="MamF_MmsF"/>
</dbReference>
<feature type="transmembrane region" description="Helical" evidence="5">
    <location>
        <begin position="49"/>
        <end position="67"/>
    </location>
</feature>
<keyword evidence="2 5" id="KW-0812">Transmembrane</keyword>
<reference evidence="6 7" key="1">
    <citation type="journal article" date="2015" name="Nature">
        <title>rRNA introns, odd ribosomes, and small enigmatic genomes across a large radiation of phyla.</title>
        <authorList>
            <person name="Brown C.T."/>
            <person name="Hug L.A."/>
            <person name="Thomas B.C."/>
            <person name="Sharon I."/>
            <person name="Castelle C.J."/>
            <person name="Singh A."/>
            <person name="Wilkins M.J."/>
            <person name="Williams K.H."/>
            <person name="Banfield J.F."/>
        </authorList>
    </citation>
    <scope>NUCLEOTIDE SEQUENCE [LARGE SCALE GENOMIC DNA]</scope>
</reference>
<evidence type="ECO:0000256" key="3">
    <source>
        <dbReference type="ARBA" id="ARBA00022989"/>
    </source>
</evidence>
<sequence>MNKKETDYIPPQQDMQEDRLIAAIGYLGILCLLPLLLKKDSAFAQHHGKQGLAILIVWLALWVGMIVPILGQIVWTLGSIALIILIILGMVNALQGRRWDMPILGKYAKLIKL</sequence>
<protein>
    <recommendedName>
        <fullName evidence="8">Chloroplast import component protein (Tic20)</fullName>
    </recommendedName>
</protein>
<evidence type="ECO:0000256" key="2">
    <source>
        <dbReference type="ARBA" id="ARBA00022692"/>
    </source>
</evidence>
<feature type="transmembrane region" description="Helical" evidence="5">
    <location>
        <begin position="73"/>
        <end position="94"/>
    </location>
</feature>
<organism evidence="6 7">
    <name type="scientific">Candidatus Uhrbacteria bacterium GW2011_GWA2_52_8d</name>
    <dbReference type="NCBI Taxonomy" id="1618979"/>
    <lineage>
        <taxon>Bacteria</taxon>
        <taxon>Candidatus Uhriibacteriota</taxon>
    </lineage>
</organism>
<dbReference type="Pfam" id="PF09685">
    <property type="entry name" value="MamF_MmsF"/>
    <property type="match status" value="1"/>
</dbReference>
<evidence type="ECO:0000313" key="6">
    <source>
        <dbReference type="EMBL" id="KKW32358.1"/>
    </source>
</evidence>
<dbReference type="AlphaFoldDB" id="A0A0G1XM48"/>
<accession>A0A0G1XM48</accession>
<proteinExistence type="predicted"/>
<evidence type="ECO:0000256" key="4">
    <source>
        <dbReference type="ARBA" id="ARBA00023136"/>
    </source>
</evidence>
<comment type="caution">
    <text evidence="6">The sequence shown here is derived from an EMBL/GenBank/DDBJ whole genome shotgun (WGS) entry which is preliminary data.</text>
</comment>
<gene>
    <name evidence="6" type="ORF">UY76_C0031G0002</name>
</gene>
<comment type="subcellular location">
    <subcellularLocation>
        <location evidence="1">Membrane</location>
        <topology evidence="1">Multi-pass membrane protein</topology>
    </subcellularLocation>
</comment>
<dbReference type="EMBL" id="LCRH01000031">
    <property type="protein sequence ID" value="KKW32358.1"/>
    <property type="molecule type" value="Genomic_DNA"/>
</dbReference>
<dbReference type="Proteomes" id="UP000034054">
    <property type="component" value="Unassembled WGS sequence"/>
</dbReference>